<proteinExistence type="predicted"/>
<keyword evidence="2" id="KW-0067">ATP-binding</keyword>
<comment type="caution">
    <text evidence="3">The sequence shown here is derived from an EMBL/GenBank/DDBJ whole genome shotgun (WGS) entry which is preliminary data.</text>
</comment>
<dbReference type="InterPro" id="IPR005702">
    <property type="entry name" value="Wzc-like_C"/>
</dbReference>
<sequence>MTELDANNRKALEQIAEIKRILVAIEHALKGNRPTTILCTSATTGEGKSLLMSSLATTSALMKESRAVLIDLNWYRPAIHRFFGVELMHPLERFQNADLADLTLRPDGYDLDVLLAPTDHETHQRTSSDLLLIGQRLIEQAKDTYDLVLIDGGAIFPTNRMMMDPVMLARMVDGVIMVVMNGVTPRQSVRKACKALEISGVNIIGAVTNQRGLSKRR</sequence>
<evidence type="ECO:0000256" key="2">
    <source>
        <dbReference type="ARBA" id="ARBA00022840"/>
    </source>
</evidence>
<organism evidence="3 4">
    <name type="scientific">Thiorhodococcus fuscus</name>
    <dbReference type="NCBI Taxonomy" id="527200"/>
    <lineage>
        <taxon>Bacteria</taxon>
        <taxon>Pseudomonadati</taxon>
        <taxon>Pseudomonadota</taxon>
        <taxon>Gammaproteobacteria</taxon>
        <taxon>Chromatiales</taxon>
        <taxon>Chromatiaceae</taxon>
        <taxon>Thiorhodococcus</taxon>
    </lineage>
</organism>
<keyword evidence="3" id="KW-0808">Transferase</keyword>
<dbReference type="SUPFAM" id="SSF52540">
    <property type="entry name" value="P-loop containing nucleoside triphosphate hydrolases"/>
    <property type="match status" value="1"/>
</dbReference>
<keyword evidence="3" id="KW-0418">Kinase</keyword>
<dbReference type="CDD" id="cd05387">
    <property type="entry name" value="BY-kinase"/>
    <property type="match status" value="1"/>
</dbReference>
<dbReference type="Gene3D" id="3.40.50.300">
    <property type="entry name" value="P-loop containing nucleotide triphosphate hydrolases"/>
    <property type="match status" value="1"/>
</dbReference>
<keyword evidence="4" id="KW-1185">Reference proteome</keyword>
<dbReference type="EMBL" id="JBHUHX010000001">
    <property type="protein sequence ID" value="MFD2110330.1"/>
    <property type="molecule type" value="Genomic_DNA"/>
</dbReference>
<protein>
    <submittedName>
        <fullName evidence="3">CpsD/CapB family tyrosine-protein kinase</fullName>
        <ecNumber evidence="3">2.7.10.2</ecNumber>
    </submittedName>
</protein>
<dbReference type="GO" id="GO:0004715">
    <property type="term" value="F:non-membrane spanning protein tyrosine kinase activity"/>
    <property type="evidence" value="ECO:0007669"/>
    <property type="project" value="UniProtKB-EC"/>
</dbReference>
<dbReference type="InterPro" id="IPR050445">
    <property type="entry name" value="Bact_polysacc_biosynth/exp"/>
</dbReference>
<keyword evidence="1" id="KW-0547">Nucleotide-binding</keyword>
<evidence type="ECO:0000313" key="4">
    <source>
        <dbReference type="Proteomes" id="UP001597337"/>
    </source>
</evidence>
<dbReference type="RefSeq" id="WP_386021673.1">
    <property type="nucleotide sequence ID" value="NZ_JBHUHX010000001.1"/>
</dbReference>
<dbReference type="PANTHER" id="PTHR32309">
    <property type="entry name" value="TYROSINE-PROTEIN KINASE"/>
    <property type="match status" value="1"/>
</dbReference>
<evidence type="ECO:0000313" key="3">
    <source>
        <dbReference type="EMBL" id="MFD2110330.1"/>
    </source>
</evidence>
<dbReference type="Proteomes" id="UP001597337">
    <property type="component" value="Unassembled WGS sequence"/>
</dbReference>
<evidence type="ECO:0000256" key="1">
    <source>
        <dbReference type="ARBA" id="ARBA00022741"/>
    </source>
</evidence>
<dbReference type="PANTHER" id="PTHR32309:SF31">
    <property type="entry name" value="CAPSULAR EXOPOLYSACCHARIDE FAMILY"/>
    <property type="match status" value="1"/>
</dbReference>
<reference evidence="4" key="1">
    <citation type="journal article" date="2019" name="Int. J. Syst. Evol. Microbiol.">
        <title>The Global Catalogue of Microorganisms (GCM) 10K type strain sequencing project: providing services to taxonomists for standard genome sequencing and annotation.</title>
        <authorList>
            <consortium name="The Broad Institute Genomics Platform"/>
            <consortium name="The Broad Institute Genome Sequencing Center for Infectious Disease"/>
            <person name="Wu L."/>
            <person name="Ma J."/>
        </authorList>
    </citation>
    <scope>NUCLEOTIDE SEQUENCE [LARGE SCALE GENOMIC DNA]</scope>
    <source>
        <strain evidence="4">KACC 12597</strain>
    </source>
</reference>
<accession>A0ABW4Y3N1</accession>
<dbReference type="EC" id="2.7.10.2" evidence="3"/>
<name>A0ABW4Y3N1_9GAMM</name>
<dbReference type="InterPro" id="IPR027417">
    <property type="entry name" value="P-loop_NTPase"/>
</dbReference>
<gene>
    <name evidence="3" type="ORF">ACFSJC_00570</name>
</gene>